<dbReference type="InterPro" id="IPR052709">
    <property type="entry name" value="Transposase-MT_Hybrid"/>
</dbReference>
<feature type="region of interest" description="Disordered" evidence="1">
    <location>
        <begin position="56"/>
        <end position="75"/>
    </location>
</feature>
<dbReference type="Gene3D" id="3.30.420.10">
    <property type="entry name" value="Ribonuclease H-like superfamily/Ribonuclease H"/>
    <property type="match status" value="1"/>
</dbReference>
<evidence type="ECO:0000256" key="1">
    <source>
        <dbReference type="SAM" id="MobiDB-lite"/>
    </source>
</evidence>
<dbReference type="Proteomes" id="UP000887540">
    <property type="component" value="Unplaced"/>
</dbReference>
<dbReference type="PANTHER" id="PTHR46060">
    <property type="entry name" value="MARINER MOS1 TRANSPOSASE-LIKE PROTEIN"/>
    <property type="match status" value="1"/>
</dbReference>
<dbReference type="WBParaSite" id="ACRNAN_scaffold4163.g9426.t1">
    <property type="protein sequence ID" value="ACRNAN_scaffold4163.g9426.t1"/>
    <property type="gene ID" value="ACRNAN_scaffold4163.g9426"/>
</dbReference>
<accession>A0A914DWK6</accession>
<sequence>MTVLSKEDLIEIRTLLSLNKTPQEIFEFRVANALRGERDWKRRTIYDACKKIQAQQGSVERRHGSGRPRTVRTEENVDRVERLLQSPPRKSRPRALYRAVGRNKRTQRYLEEHAPFIPASQWPAYSPDLNPCDYRLWAWMKQKLYERGTALNLDELKARIREVWDELDVRTIRKLRPRLQKVIDDGGKPIQQYFNKV</sequence>
<organism evidence="2 3">
    <name type="scientific">Acrobeloides nanus</name>
    <dbReference type="NCBI Taxonomy" id="290746"/>
    <lineage>
        <taxon>Eukaryota</taxon>
        <taxon>Metazoa</taxon>
        <taxon>Ecdysozoa</taxon>
        <taxon>Nematoda</taxon>
        <taxon>Chromadorea</taxon>
        <taxon>Rhabditida</taxon>
        <taxon>Tylenchina</taxon>
        <taxon>Cephalobomorpha</taxon>
        <taxon>Cephaloboidea</taxon>
        <taxon>Cephalobidae</taxon>
        <taxon>Acrobeloides</taxon>
    </lineage>
</organism>
<protein>
    <submittedName>
        <fullName evidence="3">Transposase</fullName>
    </submittedName>
</protein>
<name>A0A914DWK6_9BILA</name>
<proteinExistence type="predicted"/>
<dbReference type="AlphaFoldDB" id="A0A914DWK6"/>
<evidence type="ECO:0000313" key="3">
    <source>
        <dbReference type="WBParaSite" id="ACRNAN_scaffold4163.g9426.t1"/>
    </source>
</evidence>
<dbReference type="InterPro" id="IPR036397">
    <property type="entry name" value="RNaseH_sf"/>
</dbReference>
<reference evidence="3" key="1">
    <citation type="submission" date="2022-11" db="UniProtKB">
        <authorList>
            <consortium name="WormBaseParasite"/>
        </authorList>
    </citation>
    <scope>IDENTIFICATION</scope>
</reference>
<dbReference type="GO" id="GO:0003676">
    <property type="term" value="F:nucleic acid binding"/>
    <property type="evidence" value="ECO:0007669"/>
    <property type="project" value="InterPro"/>
</dbReference>
<keyword evidence="2" id="KW-1185">Reference proteome</keyword>
<dbReference type="PANTHER" id="PTHR46060:SF1">
    <property type="entry name" value="MARINER MOS1 TRANSPOSASE-LIKE PROTEIN"/>
    <property type="match status" value="1"/>
</dbReference>
<evidence type="ECO:0000313" key="2">
    <source>
        <dbReference type="Proteomes" id="UP000887540"/>
    </source>
</evidence>